<sequence>MIRKVLFICLGNICRSPAAEAIFLHHLREIDLINEFIVDSAGTGGWHVGKKADSRMRSAALSRGIVIESRARQISLNDFNNFDLILTMDQSNLDDVNSLAKELNISYKAKVKPLLEYATNTDLVEVPDPYYGGEKGFEDVLNLLENAIEGLIRDIK</sequence>
<dbReference type="PANTHER" id="PTHR47439:SF1">
    <property type="entry name" value="ACID PHOSPHATASE"/>
    <property type="match status" value="1"/>
</dbReference>
<dbReference type="PANTHER" id="PTHR47439">
    <property type="entry name" value="LOW MOLECULAR WEIGHT PHOSPHOTYROSINE PROTEIN PHOSPHATASE-RELATED"/>
    <property type="match status" value="1"/>
</dbReference>
<dbReference type="InterPro" id="IPR052995">
    <property type="entry name" value="LMW-PTP"/>
</dbReference>
<name>G3XCS2_PROMA</name>
<accession>G3XCS2</accession>
<dbReference type="EMBL" id="AE017126">
    <property type="protein sequence ID" value="AAQ00791.1"/>
    <property type="molecule type" value="Genomic_DNA"/>
</dbReference>
<dbReference type="SMART" id="SM00226">
    <property type="entry name" value="LMWPc"/>
    <property type="match status" value="1"/>
</dbReference>
<reference evidence="5 6" key="1">
    <citation type="journal article" date="2003" name="Proc. Natl. Acad. Sci. U.S.A.">
        <title>Genome sequence of the cyanobacterium Prochlorococcus marinus SS120, a nearly minimal oxyphototrophic genome.</title>
        <authorList>
            <person name="Dufresne A."/>
            <person name="Salanoubat M."/>
            <person name="Partensky F."/>
            <person name="Artiguenave F."/>
            <person name="Axmann I.M."/>
            <person name="Barbe V."/>
            <person name="Duprat S."/>
            <person name="Galperin M.Y."/>
            <person name="Koonin E.V."/>
            <person name="Le Gall F."/>
            <person name="Makarova K.S."/>
            <person name="Ostrowski M."/>
            <person name="Oztas S."/>
            <person name="Robert C."/>
            <person name="Rogozin I.B."/>
            <person name="Scanlan D.J."/>
            <person name="Tandeau de Marsac N."/>
            <person name="Weissenbach J."/>
            <person name="Wincker P."/>
            <person name="Wolf Y.I."/>
            <person name="Hess W.R."/>
        </authorList>
    </citation>
    <scope>NUCLEOTIDE SEQUENCE [LARGE SCALE GENOMIC DNA]</scope>
    <source>
        <strain evidence="6">SARG / CCMP1375 / SS120</strain>
    </source>
</reference>
<evidence type="ECO:0000256" key="2">
    <source>
        <dbReference type="ARBA" id="ARBA00022801"/>
    </source>
</evidence>
<evidence type="ECO:0000256" key="3">
    <source>
        <dbReference type="PIRSR" id="PIRSR617867-1"/>
    </source>
</evidence>
<dbReference type="Proteomes" id="UP000001420">
    <property type="component" value="Chromosome"/>
</dbReference>
<organism evidence="5 6">
    <name type="scientific">Prochlorococcus marinus (strain SARG / CCMP1375 / SS120)</name>
    <dbReference type="NCBI Taxonomy" id="167539"/>
    <lineage>
        <taxon>Bacteria</taxon>
        <taxon>Bacillati</taxon>
        <taxon>Cyanobacteriota</taxon>
        <taxon>Cyanophyceae</taxon>
        <taxon>Synechococcales</taxon>
        <taxon>Prochlorococcaceae</taxon>
        <taxon>Prochlorococcus</taxon>
    </lineage>
</organism>
<dbReference type="PRINTS" id="PR00719">
    <property type="entry name" value="LMWPTPASE"/>
</dbReference>
<dbReference type="CDD" id="cd16343">
    <property type="entry name" value="LMWPTP"/>
    <property type="match status" value="1"/>
</dbReference>
<dbReference type="HOGENOM" id="CLU_071415_2_2_3"/>
<keyword evidence="2" id="KW-0378">Hydrolase</keyword>
<evidence type="ECO:0000313" key="5">
    <source>
        <dbReference type="EMBL" id="AAQ00791.1"/>
    </source>
</evidence>
<dbReference type="OrthoDB" id="9784339at2"/>
<dbReference type="InterPro" id="IPR036196">
    <property type="entry name" value="Ptyr_pPase_sf"/>
</dbReference>
<dbReference type="PATRIC" id="fig|167539.5.peg.1845"/>
<comment type="similarity">
    <text evidence="1">Belongs to the low molecular weight phosphotyrosine protein phosphatase family.</text>
</comment>
<dbReference type="SUPFAM" id="SSF52788">
    <property type="entry name" value="Phosphotyrosine protein phosphatases I"/>
    <property type="match status" value="1"/>
</dbReference>
<feature type="active site" evidence="3">
    <location>
        <position position="15"/>
    </location>
</feature>
<feature type="active site" description="Nucleophile" evidence="3">
    <location>
        <position position="9"/>
    </location>
</feature>
<keyword evidence="6" id="KW-1185">Reference proteome</keyword>
<dbReference type="Pfam" id="PF01451">
    <property type="entry name" value="LMWPc"/>
    <property type="match status" value="1"/>
</dbReference>
<dbReference type="EnsemblBacteria" id="AAQ00791">
    <property type="protein sequence ID" value="AAQ00791"/>
    <property type="gene ID" value="Pro_1747"/>
</dbReference>
<dbReference type="AlphaFoldDB" id="G3XCS2"/>
<dbReference type="GO" id="GO:0004725">
    <property type="term" value="F:protein tyrosine phosphatase activity"/>
    <property type="evidence" value="ECO:0007669"/>
    <property type="project" value="InterPro"/>
</dbReference>
<dbReference type="eggNOG" id="COG0394">
    <property type="taxonomic scope" value="Bacteria"/>
</dbReference>
<proteinExistence type="inferred from homology"/>
<dbReference type="STRING" id="167539.Pro_1747"/>
<evidence type="ECO:0000256" key="1">
    <source>
        <dbReference type="ARBA" id="ARBA00011063"/>
    </source>
</evidence>
<dbReference type="InterPro" id="IPR023485">
    <property type="entry name" value="Ptyr_pPase"/>
</dbReference>
<gene>
    <name evidence="5" type="primary">wzb</name>
    <name evidence="5" type="ordered locus">Pro_1747</name>
</gene>
<feature type="domain" description="Phosphotyrosine protein phosphatase I" evidence="4">
    <location>
        <begin position="3"/>
        <end position="154"/>
    </location>
</feature>
<feature type="active site" description="Proton donor" evidence="3">
    <location>
        <position position="128"/>
    </location>
</feature>
<dbReference type="InterPro" id="IPR017867">
    <property type="entry name" value="Tyr_phospatase_low_mol_wt"/>
</dbReference>
<dbReference type="KEGG" id="pma:Pro_1747"/>
<dbReference type="Gene3D" id="3.40.50.2300">
    <property type="match status" value="1"/>
</dbReference>
<evidence type="ECO:0000259" key="4">
    <source>
        <dbReference type="SMART" id="SM00226"/>
    </source>
</evidence>
<dbReference type="RefSeq" id="WP_011125896.1">
    <property type="nucleotide sequence ID" value="NC_005042.1"/>
</dbReference>
<evidence type="ECO:0000313" key="6">
    <source>
        <dbReference type="Proteomes" id="UP000001420"/>
    </source>
</evidence>
<dbReference type="SMR" id="G3XCS2"/>
<protein>
    <submittedName>
        <fullName evidence="5">Protein-tyrosine-phosphatase</fullName>
    </submittedName>
</protein>